<evidence type="ECO:0000256" key="2">
    <source>
        <dbReference type="ARBA" id="ARBA00023015"/>
    </source>
</evidence>
<gene>
    <name evidence="6" type="ORF">GCM10009789_41030</name>
</gene>
<keyword evidence="3 6" id="KW-0238">DNA-binding</keyword>
<sequence>MTEVARSAGVSVSTVSHVVNGTRLVAPATRERVHHAMRLLDYRHHPIARSLAAGSNQTIGLALTAASNPYWVELVQGIDGEATRAGLNLIIVDTRDDARHEAAAVANLLAHHIEGLVIAPADGWRDLTLPLLRDHPVPYVIVDRIDPDLRADQVGVENEASTAAVIDHLISLGHTRIGMIAGISGLSTSAERLRGFHQAHQRFDRPIDPALIVDGSSTSEGGRKAALALLDLPDPPTAVFAANNDMTIGALGALRAAGVRVPRDLAVAAFDDFAWADIFSPGLTTVAQPSAAIGARAVQLLLRRMTDQDAPPQTIRLPAEIMHRESCGCTPPDLVSAGNH</sequence>
<dbReference type="InterPro" id="IPR000843">
    <property type="entry name" value="HTH_LacI"/>
</dbReference>
<dbReference type="InterPro" id="IPR010982">
    <property type="entry name" value="Lambda_DNA-bd_dom_sf"/>
</dbReference>
<name>A0ABN2DQ66_9ACTN</name>
<comment type="caution">
    <text evidence="6">The sequence shown here is derived from an EMBL/GenBank/DDBJ whole genome shotgun (WGS) entry which is preliminary data.</text>
</comment>
<dbReference type="InterPro" id="IPR028082">
    <property type="entry name" value="Peripla_BP_I"/>
</dbReference>
<evidence type="ECO:0000256" key="4">
    <source>
        <dbReference type="ARBA" id="ARBA00023163"/>
    </source>
</evidence>
<reference evidence="6 7" key="1">
    <citation type="journal article" date="2019" name="Int. J. Syst. Evol. Microbiol.">
        <title>The Global Catalogue of Microorganisms (GCM) 10K type strain sequencing project: providing services to taxonomists for standard genome sequencing and annotation.</title>
        <authorList>
            <consortium name="The Broad Institute Genomics Platform"/>
            <consortium name="The Broad Institute Genome Sequencing Center for Infectious Disease"/>
            <person name="Wu L."/>
            <person name="Ma J."/>
        </authorList>
    </citation>
    <scope>NUCLEOTIDE SEQUENCE [LARGE SCALE GENOMIC DNA]</scope>
    <source>
        <strain evidence="6 7">JCM 14969</strain>
    </source>
</reference>
<proteinExistence type="predicted"/>
<dbReference type="Pfam" id="PF00356">
    <property type="entry name" value="LacI"/>
    <property type="match status" value="1"/>
</dbReference>
<feature type="domain" description="HTH lacI-type" evidence="5">
    <location>
        <begin position="1"/>
        <end position="53"/>
    </location>
</feature>
<keyword evidence="2" id="KW-0805">Transcription regulation</keyword>
<dbReference type="Pfam" id="PF13377">
    <property type="entry name" value="Peripla_BP_3"/>
    <property type="match status" value="1"/>
</dbReference>
<dbReference type="PANTHER" id="PTHR30146">
    <property type="entry name" value="LACI-RELATED TRANSCRIPTIONAL REPRESSOR"/>
    <property type="match status" value="1"/>
</dbReference>
<dbReference type="CDD" id="cd06267">
    <property type="entry name" value="PBP1_LacI_sugar_binding-like"/>
    <property type="match status" value="1"/>
</dbReference>
<evidence type="ECO:0000313" key="6">
    <source>
        <dbReference type="EMBL" id="GAA1583057.1"/>
    </source>
</evidence>
<dbReference type="GO" id="GO:0003677">
    <property type="term" value="F:DNA binding"/>
    <property type="evidence" value="ECO:0007669"/>
    <property type="project" value="UniProtKB-KW"/>
</dbReference>
<accession>A0ABN2DQ66</accession>
<organism evidence="6 7">
    <name type="scientific">Kribbella sancticallisti</name>
    <dbReference type="NCBI Taxonomy" id="460087"/>
    <lineage>
        <taxon>Bacteria</taxon>
        <taxon>Bacillati</taxon>
        <taxon>Actinomycetota</taxon>
        <taxon>Actinomycetes</taxon>
        <taxon>Propionibacteriales</taxon>
        <taxon>Kribbellaceae</taxon>
        <taxon>Kribbella</taxon>
    </lineage>
</organism>
<dbReference type="PROSITE" id="PS00356">
    <property type="entry name" value="HTH_LACI_1"/>
    <property type="match status" value="1"/>
</dbReference>
<dbReference type="SMART" id="SM00354">
    <property type="entry name" value="HTH_LACI"/>
    <property type="match status" value="1"/>
</dbReference>
<evidence type="ECO:0000313" key="7">
    <source>
        <dbReference type="Proteomes" id="UP001500393"/>
    </source>
</evidence>
<dbReference type="PROSITE" id="PS50932">
    <property type="entry name" value="HTH_LACI_2"/>
    <property type="match status" value="1"/>
</dbReference>
<dbReference type="Proteomes" id="UP001500393">
    <property type="component" value="Unassembled WGS sequence"/>
</dbReference>
<dbReference type="InterPro" id="IPR046335">
    <property type="entry name" value="LacI/GalR-like_sensor"/>
</dbReference>
<keyword evidence="4" id="KW-0804">Transcription</keyword>
<protein>
    <submittedName>
        <fullName evidence="6">LacI family DNA-binding transcriptional regulator</fullName>
    </submittedName>
</protein>
<evidence type="ECO:0000259" key="5">
    <source>
        <dbReference type="PROSITE" id="PS50932"/>
    </source>
</evidence>
<dbReference type="EMBL" id="BAAAOS010000025">
    <property type="protein sequence ID" value="GAA1583057.1"/>
    <property type="molecule type" value="Genomic_DNA"/>
</dbReference>
<dbReference type="SUPFAM" id="SSF53822">
    <property type="entry name" value="Periplasmic binding protein-like I"/>
    <property type="match status" value="1"/>
</dbReference>
<evidence type="ECO:0000256" key="1">
    <source>
        <dbReference type="ARBA" id="ARBA00022491"/>
    </source>
</evidence>
<evidence type="ECO:0000256" key="3">
    <source>
        <dbReference type="ARBA" id="ARBA00023125"/>
    </source>
</evidence>
<keyword evidence="7" id="KW-1185">Reference proteome</keyword>
<dbReference type="Gene3D" id="1.10.260.40">
    <property type="entry name" value="lambda repressor-like DNA-binding domains"/>
    <property type="match status" value="1"/>
</dbReference>
<dbReference type="PANTHER" id="PTHR30146:SF148">
    <property type="entry name" value="HTH-TYPE TRANSCRIPTIONAL REPRESSOR PURR-RELATED"/>
    <property type="match status" value="1"/>
</dbReference>
<dbReference type="SUPFAM" id="SSF47413">
    <property type="entry name" value="lambda repressor-like DNA-binding domains"/>
    <property type="match status" value="1"/>
</dbReference>
<keyword evidence="1" id="KW-0678">Repressor</keyword>
<dbReference type="Gene3D" id="3.40.50.2300">
    <property type="match status" value="2"/>
</dbReference>